<gene>
    <name evidence="2" type="ORF">B296_00052231</name>
</gene>
<name>A0A426WVE7_ENSVE</name>
<sequence length="73" mass="7491">MVSEPREEEGRLAAARASLKVRPAVLAGRSTAREGSSRPRAQPLAARCPQKGPATGRPRPALSPAGATTMAAS</sequence>
<protein>
    <submittedName>
        <fullName evidence="2">Uncharacterized protein</fullName>
    </submittedName>
</protein>
<evidence type="ECO:0000256" key="1">
    <source>
        <dbReference type="SAM" id="MobiDB-lite"/>
    </source>
</evidence>
<reference evidence="2 3" key="1">
    <citation type="journal article" date="2014" name="Agronomy (Basel)">
        <title>A Draft Genome Sequence for Ensete ventricosum, the Drought-Tolerant Tree Against Hunger.</title>
        <authorList>
            <person name="Harrison J."/>
            <person name="Moore K.A."/>
            <person name="Paszkiewicz K."/>
            <person name="Jones T."/>
            <person name="Grant M."/>
            <person name="Ambacheew D."/>
            <person name="Muzemil S."/>
            <person name="Studholme D.J."/>
        </authorList>
    </citation>
    <scope>NUCLEOTIDE SEQUENCE [LARGE SCALE GENOMIC DNA]</scope>
</reference>
<feature type="region of interest" description="Disordered" evidence="1">
    <location>
        <begin position="26"/>
        <end position="73"/>
    </location>
</feature>
<organism evidence="2 3">
    <name type="scientific">Ensete ventricosum</name>
    <name type="common">Abyssinian banana</name>
    <name type="synonym">Musa ensete</name>
    <dbReference type="NCBI Taxonomy" id="4639"/>
    <lineage>
        <taxon>Eukaryota</taxon>
        <taxon>Viridiplantae</taxon>
        <taxon>Streptophyta</taxon>
        <taxon>Embryophyta</taxon>
        <taxon>Tracheophyta</taxon>
        <taxon>Spermatophyta</taxon>
        <taxon>Magnoliopsida</taxon>
        <taxon>Liliopsida</taxon>
        <taxon>Zingiberales</taxon>
        <taxon>Musaceae</taxon>
        <taxon>Ensete</taxon>
    </lineage>
</organism>
<evidence type="ECO:0000313" key="3">
    <source>
        <dbReference type="Proteomes" id="UP000287651"/>
    </source>
</evidence>
<dbReference type="Proteomes" id="UP000287651">
    <property type="component" value="Unassembled WGS sequence"/>
</dbReference>
<comment type="caution">
    <text evidence="2">The sequence shown here is derived from an EMBL/GenBank/DDBJ whole genome shotgun (WGS) entry which is preliminary data.</text>
</comment>
<evidence type="ECO:0000313" key="2">
    <source>
        <dbReference type="EMBL" id="RRT31210.1"/>
    </source>
</evidence>
<dbReference type="AlphaFoldDB" id="A0A426WVE7"/>
<proteinExistence type="predicted"/>
<accession>A0A426WVE7</accession>
<dbReference type="EMBL" id="AMZH03043709">
    <property type="protein sequence ID" value="RRT31210.1"/>
    <property type="molecule type" value="Genomic_DNA"/>
</dbReference>